<protein>
    <submittedName>
        <fullName evidence="2">Menaquinone-specific isochorismate synthase</fullName>
        <ecNumber evidence="2">5.4.4.2</ecNumber>
    </submittedName>
</protein>
<evidence type="ECO:0000313" key="3">
    <source>
        <dbReference type="Proteomes" id="UP000250991"/>
    </source>
</evidence>
<proteinExistence type="predicted"/>
<accession>A0A2X3K4C1</accession>
<dbReference type="EMBL" id="UARW01000010">
    <property type="protein sequence ID" value="SQD02913.1"/>
    <property type="molecule type" value="Genomic_DNA"/>
</dbReference>
<dbReference type="SUPFAM" id="SSF56322">
    <property type="entry name" value="ADC synthase"/>
    <property type="match status" value="1"/>
</dbReference>
<dbReference type="InterPro" id="IPR044250">
    <property type="entry name" value="MenF-like"/>
</dbReference>
<dbReference type="PANTHER" id="PTHR47253:SF4">
    <property type="entry name" value="ISOCHORISMATE SYNTHASE 2, CHLOROPLASTIC"/>
    <property type="match status" value="1"/>
</dbReference>
<gene>
    <name evidence="2" type="primary">menF_2</name>
    <name evidence="2" type="ORF">NCTC8009_03388</name>
</gene>
<feature type="domain" description="Chorismate-utilising enzyme C-terminal" evidence="1">
    <location>
        <begin position="1"/>
        <end position="95"/>
    </location>
</feature>
<reference evidence="2 3" key="1">
    <citation type="submission" date="2018-06" db="EMBL/GenBank/DDBJ databases">
        <authorList>
            <consortium name="Pathogen Informatics"/>
            <person name="Doyle S."/>
        </authorList>
    </citation>
    <scope>NUCLEOTIDE SEQUENCE [LARGE SCALE GENOMIC DNA]</scope>
    <source>
        <strain evidence="2 3">NCTC8009</strain>
    </source>
</reference>
<dbReference type="InterPro" id="IPR005801">
    <property type="entry name" value="ADC_synthase"/>
</dbReference>
<organism evidence="2 3">
    <name type="scientific">Escherichia coli</name>
    <dbReference type="NCBI Taxonomy" id="562"/>
    <lineage>
        <taxon>Bacteria</taxon>
        <taxon>Pseudomonadati</taxon>
        <taxon>Pseudomonadota</taxon>
        <taxon>Gammaproteobacteria</taxon>
        <taxon>Enterobacterales</taxon>
        <taxon>Enterobacteriaceae</taxon>
        <taxon>Escherichia</taxon>
    </lineage>
</organism>
<dbReference type="PANTHER" id="PTHR47253">
    <property type="match status" value="1"/>
</dbReference>
<dbReference type="Proteomes" id="UP000250991">
    <property type="component" value="Unassembled WGS sequence"/>
</dbReference>
<dbReference type="GO" id="GO:0009234">
    <property type="term" value="P:menaquinone biosynthetic process"/>
    <property type="evidence" value="ECO:0007669"/>
    <property type="project" value="TreeGrafter"/>
</dbReference>
<name>A0A2X3K4C1_ECOLX</name>
<keyword evidence="2" id="KW-0413">Isomerase</keyword>
<evidence type="ECO:0000313" key="2">
    <source>
        <dbReference type="EMBL" id="SQD02913.1"/>
    </source>
</evidence>
<dbReference type="GO" id="GO:0008909">
    <property type="term" value="F:isochorismate synthase activity"/>
    <property type="evidence" value="ECO:0007669"/>
    <property type="project" value="UniProtKB-EC"/>
</dbReference>
<dbReference type="AlphaFoldDB" id="A0A2X3K4C1"/>
<sequence>MVLARATDLHFASPVNAAAMMAASRRLNLNCYHFYMAFDGENAFLGSSPERLWRRRDKALRTEALAGTVANNPDDKQAQQLGEWLMADDKNQRENIAGGGRYLPTITGRYPDAGCFTRRRYCVCVKCSIFAAVSGLHSTKRMM</sequence>
<dbReference type="Gene3D" id="3.60.120.10">
    <property type="entry name" value="Anthranilate synthase"/>
    <property type="match status" value="1"/>
</dbReference>
<dbReference type="EC" id="5.4.4.2" evidence="2"/>
<evidence type="ECO:0000259" key="1">
    <source>
        <dbReference type="Pfam" id="PF00425"/>
    </source>
</evidence>
<dbReference type="InterPro" id="IPR015890">
    <property type="entry name" value="Chorismate_C"/>
</dbReference>
<dbReference type="Pfam" id="PF00425">
    <property type="entry name" value="Chorismate_bind"/>
    <property type="match status" value="1"/>
</dbReference>